<dbReference type="EMBL" id="BMAW01025830">
    <property type="protein sequence ID" value="GFT94063.1"/>
    <property type="molecule type" value="Genomic_DNA"/>
</dbReference>
<organism evidence="1 2">
    <name type="scientific">Nephila pilipes</name>
    <name type="common">Giant wood spider</name>
    <name type="synonym">Nephila maculata</name>
    <dbReference type="NCBI Taxonomy" id="299642"/>
    <lineage>
        <taxon>Eukaryota</taxon>
        <taxon>Metazoa</taxon>
        <taxon>Ecdysozoa</taxon>
        <taxon>Arthropoda</taxon>
        <taxon>Chelicerata</taxon>
        <taxon>Arachnida</taxon>
        <taxon>Araneae</taxon>
        <taxon>Araneomorphae</taxon>
        <taxon>Entelegynae</taxon>
        <taxon>Araneoidea</taxon>
        <taxon>Nephilidae</taxon>
        <taxon>Nephila</taxon>
    </lineage>
</organism>
<name>A0A8X6PWV2_NEPPI</name>
<evidence type="ECO:0000313" key="1">
    <source>
        <dbReference type="EMBL" id="GFT94063.1"/>
    </source>
</evidence>
<proteinExistence type="predicted"/>
<evidence type="ECO:0000313" key="2">
    <source>
        <dbReference type="Proteomes" id="UP000887013"/>
    </source>
</evidence>
<protein>
    <submittedName>
        <fullName evidence="1">Uncharacterized protein</fullName>
    </submittedName>
</protein>
<accession>A0A8X6PWV2</accession>
<sequence>MVIIRFNIPSHQRMTIPYLAPQALLFVFVVLKSRALRYPNPLRTGIVFTPLHSKVLLNESSMLPRSAIGREYLRICSRDLIISFFTSFHNMVAGIHSFSPFICVSKTSFKQCVGHLTAYELTSPKTPLSTFLGAQ</sequence>
<dbReference type="Proteomes" id="UP000887013">
    <property type="component" value="Unassembled WGS sequence"/>
</dbReference>
<gene>
    <name evidence="1" type="ORF">NPIL_148661</name>
</gene>
<comment type="caution">
    <text evidence="1">The sequence shown here is derived from an EMBL/GenBank/DDBJ whole genome shotgun (WGS) entry which is preliminary data.</text>
</comment>
<dbReference type="AlphaFoldDB" id="A0A8X6PWV2"/>
<reference evidence="1" key="1">
    <citation type="submission" date="2020-08" db="EMBL/GenBank/DDBJ databases">
        <title>Multicomponent nature underlies the extraordinary mechanical properties of spider dragline silk.</title>
        <authorList>
            <person name="Kono N."/>
            <person name="Nakamura H."/>
            <person name="Mori M."/>
            <person name="Yoshida Y."/>
            <person name="Ohtoshi R."/>
            <person name="Malay A.D."/>
            <person name="Moran D.A.P."/>
            <person name="Tomita M."/>
            <person name="Numata K."/>
            <person name="Arakawa K."/>
        </authorList>
    </citation>
    <scope>NUCLEOTIDE SEQUENCE</scope>
</reference>
<keyword evidence="2" id="KW-1185">Reference proteome</keyword>